<dbReference type="OrthoDB" id="4305932at2"/>
<comment type="caution">
    <text evidence="1">The sequence shown here is derived from an EMBL/GenBank/DDBJ whole genome shotgun (WGS) entry which is preliminary data.</text>
</comment>
<name>A0A370BAI3_9ACTN</name>
<gene>
    <name evidence="1" type="ORF">DVH02_07260</name>
</gene>
<keyword evidence="2" id="KW-1185">Reference proteome</keyword>
<protein>
    <submittedName>
        <fullName evidence="1">Uncharacterized protein</fullName>
    </submittedName>
</protein>
<proteinExistence type="predicted"/>
<dbReference type="Proteomes" id="UP000253741">
    <property type="component" value="Unassembled WGS sequence"/>
</dbReference>
<accession>A0A370BAI3</accession>
<evidence type="ECO:0000313" key="1">
    <source>
        <dbReference type="EMBL" id="RDG38817.1"/>
    </source>
</evidence>
<reference evidence="1 2" key="1">
    <citation type="submission" date="2018-07" db="EMBL/GenBank/DDBJ databases">
        <title>Streptomyces species from bats.</title>
        <authorList>
            <person name="Dunlap C."/>
        </authorList>
    </citation>
    <scope>NUCLEOTIDE SEQUENCE [LARGE SCALE GENOMIC DNA]</scope>
    <source>
        <strain evidence="1 2">AC230</strain>
    </source>
</reference>
<organism evidence="1 2">
    <name type="scientific">Streptomyces corynorhini</name>
    <dbReference type="NCBI Taxonomy" id="2282652"/>
    <lineage>
        <taxon>Bacteria</taxon>
        <taxon>Bacillati</taxon>
        <taxon>Actinomycetota</taxon>
        <taxon>Actinomycetes</taxon>
        <taxon>Kitasatosporales</taxon>
        <taxon>Streptomycetaceae</taxon>
        <taxon>Streptomyces</taxon>
    </lineage>
</organism>
<dbReference type="EMBL" id="QQNA01000043">
    <property type="protein sequence ID" value="RDG38817.1"/>
    <property type="molecule type" value="Genomic_DNA"/>
</dbReference>
<evidence type="ECO:0000313" key="2">
    <source>
        <dbReference type="Proteomes" id="UP000253741"/>
    </source>
</evidence>
<dbReference type="AlphaFoldDB" id="A0A370BAI3"/>
<sequence>MTGLSVVSACSLGASRSELIASGLSGSIAARPVNLSALPVRERPVLVSDERPTEAPEAGVATAQALAYAFAATGAEAKKQTKHHTMWAFRGLEPWSDPA</sequence>